<keyword evidence="2" id="KW-0479">Metal-binding</keyword>
<evidence type="ECO:0000256" key="9">
    <source>
        <dbReference type="ARBA" id="ARBA00023172"/>
    </source>
</evidence>
<dbReference type="GO" id="GO:0046872">
    <property type="term" value="F:metal ion binding"/>
    <property type="evidence" value="ECO:0007669"/>
    <property type="project" value="UniProtKB-KW"/>
</dbReference>
<gene>
    <name evidence="10" type="primary">Vigan.06G103700</name>
    <name evidence="10" type="ORF">VIGAN_06103700</name>
</gene>
<dbReference type="GO" id="GO:0015074">
    <property type="term" value="P:DNA integration"/>
    <property type="evidence" value="ECO:0007669"/>
    <property type="project" value="UniProtKB-KW"/>
</dbReference>
<evidence type="ECO:0000256" key="8">
    <source>
        <dbReference type="ARBA" id="ARBA00022932"/>
    </source>
</evidence>
<keyword evidence="7" id="KW-0695">RNA-directed DNA polymerase</keyword>
<dbReference type="PANTHER" id="PTHR42648:SF11">
    <property type="entry name" value="TRANSPOSON TY4-P GAG-POL POLYPROTEIN"/>
    <property type="match status" value="1"/>
</dbReference>
<keyword evidence="8" id="KW-0239">DNA-directed DNA polymerase</keyword>
<keyword evidence="8" id="KW-0548">Nucleotidyltransferase</keyword>
<evidence type="ECO:0000256" key="3">
    <source>
        <dbReference type="ARBA" id="ARBA00022759"/>
    </source>
</evidence>
<evidence type="ECO:0000313" key="10">
    <source>
        <dbReference type="EMBL" id="BAT89909.1"/>
    </source>
</evidence>
<dbReference type="PANTHER" id="PTHR42648">
    <property type="entry name" value="TRANSPOSASE, PUTATIVE-RELATED"/>
    <property type="match status" value="1"/>
</dbReference>
<evidence type="ECO:0000256" key="2">
    <source>
        <dbReference type="ARBA" id="ARBA00022723"/>
    </source>
</evidence>
<dbReference type="EMBL" id="AP015039">
    <property type="protein sequence ID" value="BAT89909.1"/>
    <property type="molecule type" value="Genomic_DNA"/>
</dbReference>
<evidence type="ECO:0000313" key="11">
    <source>
        <dbReference type="Proteomes" id="UP000291084"/>
    </source>
</evidence>
<organism evidence="10 11">
    <name type="scientific">Vigna angularis var. angularis</name>
    <dbReference type="NCBI Taxonomy" id="157739"/>
    <lineage>
        <taxon>Eukaryota</taxon>
        <taxon>Viridiplantae</taxon>
        <taxon>Streptophyta</taxon>
        <taxon>Embryophyta</taxon>
        <taxon>Tracheophyta</taxon>
        <taxon>Spermatophyta</taxon>
        <taxon>Magnoliopsida</taxon>
        <taxon>eudicotyledons</taxon>
        <taxon>Gunneridae</taxon>
        <taxon>Pentapetalae</taxon>
        <taxon>rosids</taxon>
        <taxon>fabids</taxon>
        <taxon>Fabales</taxon>
        <taxon>Fabaceae</taxon>
        <taxon>Papilionoideae</taxon>
        <taxon>50 kb inversion clade</taxon>
        <taxon>NPAAA clade</taxon>
        <taxon>indigoferoid/millettioid clade</taxon>
        <taxon>Phaseoleae</taxon>
        <taxon>Vigna</taxon>
    </lineage>
</organism>
<dbReference type="Proteomes" id="UP000291084">
    <property type="component" value="Chromosome 6"/>
</dbReference>
<reference evidence="10 11" key="1">
    <citation type="journal article" date="2015" name="Sci. Rep.">
        <title>The power of single molecule real-time sequencing technology in the de novo assembly of a eukaryotic genome.</title>
        <authorList>
            <person name="Sakai H."/>
            <person name="Naito K."/>
            <person name="Ogiso-Tanaka E."/>
            <person name="Takahashi Y."/>
            <person name="Iseki K."/>
            <person name="Muto C."/>
            <person name="Satou K."/>
            <person name="Teruya K."/>
            <person name="Shiroma A."/>
            <person name="Shimoji M."/>
            <person name="Hirano T."/>
            <person name="Itoh T."/>
            <person name="Kaga A."/>
            <person name="Tomooka N."/>
        </authorList>
    </citation>
    <scope>NUCLEOTIDE SEQUENCE [LARGE SCALE GENOMIC DNA]</scope>
    <source>
        <strain evidence="11">cv. Shumari</strain>
    </source>
</reference>
<dbReference type="GO" id="GO:0003964">
    <property type="term" value="F:RNA-directed DNA polymerase activity"/>
    <property type="evidence" value="ECO:0007669"/>
    <property type="project" value="UniProtKB-KW"/>
</dbReference>
<dbReference type="GO" id="GO:0016787">
    <property type="term" value="F:hydrolase activity"/>
    <property type="evidence" value="ECO:0007669"/>
    <property type="project" value="UniProtKB-KW"/>
</dbReference>
<keyword evidence="9" id="KW-0233">DNA recombination</keyword>
<keyword evidence="6" id="KW-0229">DNA integration</keyword>
<keyword evidence="8" id="KW-0808">Transferase</keyword>
<name>A0A0S3SAS6_PHAAN</name>
<dbReference type="AlphaFoldDB" id="A0A0S3SAS6"/>
<keyword evidence="5" id="KW-0460">Magnesium</keyword>
<evidence type="ECO:0000256" key="7">
    <source>
        <dbReference type="ARBA" id="ARBA00022918"/>
    </source>
</evidence>
<keyword evidence="4" id="KW-0378">Hydrolase</keyword>
<protein>
    <submittedName>
        <fullName evidence="10">Uncharacterized protein</fullName>
    </submittedName>
</protein>
<dbReference type="GO" id="GO:0006310">
    <property type="term" value="P:DNA recombination"/>
    <property type="evidence" value="ECO:0007669"/>
    <property type="project" value="UniProtKB-KW"/>
</dbReference>
<dbReference type="GO" id="GO:0003887">
    <property type="term" value="F:DNA-directed DNA polymerase activity"/>
    <property type="evidence" value="ECO:0007669"/>
    <property type="project" value="UniProtKB-KW"/>
</dbReference>
<evidence type="ECO:0000256" key="6">
    <source>
        <dbReference type="ARBA" id="ARBA00022908"/>
    </source>
</evidence>
<proteinExistence type="predicted"/>
<accession>A0A0S3SAS6</accession>
<keyword evidence="1" id="KW-0540">Nuclease</keyword>
<evidence type="ECO:0000256" key="1">
    <source>
        <dbReference type="ARBA" id="ARBA00022722"/>
    </source>
</evidence>
<keyword evidence="11" id="KW-1185">Reference proteome</keyword>
<dbReference type="InterPro" id="IPR039537">
    <property type="entry name" value="Retrotran_Ty1/copia-like"/>
</dbReference>
<keyword evidence="3" id="KW-0255">Endonuclease</keyword>
<dbReference type="GO" id="GO:0004519">
    <property type="term" value="F:endonuclease activity"/>
    <property type="evidence" value="ECO:0007669"/>
    <property type="project" value="UniProtKB-KW"/>
</dbReference>
<evidence type="ECO:0000256" key="4">
    <source>
        <dbReference type="ARBA" id="ARBA00022801"/>
    </source>
</evidence>
<evidence type="ECO:0000256" key="5">
    <source>
        <dbReference type="ARBA" id="ARBA00022842"/>
    </source>
</evidence>
<sequence length="105" mass="12805">MSKVFEVFKRFRLMVEKETDKHIKAMHFGKRGEFTLGNFMKYCEEHDIRRFLTALYLQQHNNVVKRKKPSLIWFKPCSKVRICQRSFRHNCSTMCYLCTKQMPTY</sequence>